<keyword evidence="3" id="KW-1185">Reference proteome</keyword>
<dbReference type="RefSeq" id="WP_125976054.1">
    <property type="nucleotide sequence ID" value="NZ_CP034433.1"/>
</dbReference>
<dbReference type="EMBL" id="CP034433">
    <property type="protein sequence ID" value="AZN37956.1"/>
    <property type="molecule type" value="Genomic_DNA"/>
</dbReference>
<evidence type="ECO:0000313" key="2">
    <source>
        <dbReference type="EMBL" id="AZN37956.1"/>
    </source>
</evidence>
<reference evidence="2 3" key="1">
    <citation type="submission" date="2018-12" db="EMBL/GenBank/DDBJ databases">
        <title>Complete genome sequence of Iodobacter sp. H11R3.</title>
        <authorList>
            <person name="Bae J.-W."/>
        </authorList>
    </citation>
    <scope>NUCLEOTIDE SEQUENCE [LARGE SCALE GENOMIC DNA]</scope>
    <source>
        <strain evidence="2 3">H11R3</strain>
    </source>
</reference>
<evidence type="ECO:0000313" key="3">
    <source>
        <dbReference type="Proteomes" id="UP000282438"/>
    </source>
</evidence>
<accession>A0A3S8ZWV8</accession>
<evidence type="ECO:0000259" key="1">
    <source>
        <dbReference type="Pfam" id="PF13490"/>
    </source>
</evidence>
<name>A0A3S8ZWV8_9NEIS</name>
<sequence length="58" mass="6937">MMNCRQASILLSSLQDGPLTLSQRYRLRLHLVLCRDCRNFNHQLHFMRKAARSPSHWE</sequence>
<organism evidence="2 3">
    <name type="scientific">Iodobacter ciconiae</name>
    <dbReference type="NCBI Taxonomy" id="2496266"/>
    <lineage>
        <taxon>Bacteria</taxon>
        <taxon>Pseudomonadati</taxon>
        <taxon>Pseudomonadota</taxon>
        <taxon>Betaproteobacteria</taxon>
        <taxon>Neisseriales</taxon>
        <taxon>Chitinibacteraceae</taxon>
        <taxon>Iodobacter</taxon>
    </lineage>
</organism>
<dbReference type="InterPro" id="IPR027383">
    <property type="entry name" value="Znf_put"/>
</dbReference>
<gene>
    <name evidence="2" type="ORF">EJO50_16670</name>
</gene>
<dbReference type="OrthoDB" id="8374021at2"/>
<dbReference type="Proteomes" id="UP000282438">
    <property type="component" value="Chromosome"/>
</dbReference>
<protein>
    <submittedName>
        <fullName evidence="2">Zf-HC2 domain-containing protein</fullName>
    </submittedName>
</protein>
<dbReference type="KEGG" id="iod:EJO50_16670"/>
<dbReference type="AlphaFoldDB" id="A0A3S8ZWV8"/>
<proteinExistence type="predicted"/>
<dbReference type="Pfam" id="PF13490">
    <property type="entry name" value="zf-HC2"/>
    <property type="match status" value="1"/>
</dbReference>
<feature type="domain" description="Putative zinc-finger" evidence="1">
    <location>
        <begin position="4"/>
        <end position="38"/>
    </location>
</feature>